<dbReference type="GO" id="GO:0000155">
    <property type="term" value="F:phosphorelay sensor kinase activity"/>
    <property type="evidence" value="ECO:0007669"/>
    <property type="project" value="InterPro"/>
</dbReference>
<evidence type="ECO:0000313" key="4">
    <source>
        <dbReference type="Proteomes" id="UP000249720"/>
    </source>
</evidence>
<feature type="transmembrane region" description="Helical" evidence="1">
    <location>
        <begin position="80"/>
        <end position="101"/>
    </location>
</feature>
<gene>
    <name evidence="3" type="ORF">LX80_01064</name>
</gene>
<dbReference type="OrthoDB" id="9809908at2"/>
<keyword evidence="1" id="KW-0812">Transmembrane</keyword>
<dbReference type="AlphaFoldDB" id="A0A2W7RSI0"/>
<keyword evidence="3" id="KW-0808">Transferase</keyword>
<dbReference type="GO" id="GO:0016020">
    <property type="term" value="C:membrane"/>
    <property type="evidence" value="ECO:0007669"/>
    <property type="project" value="InterPro"/>
</dbReference>
<feature type="transmembrane region" description="Helical" evidence="1">
    <location>
        <begin position="116"/>
        <end position="135"/>
    </location>
</feature>
<name>A0A2W7RSI0_9BACT</name>
<dbReference type="EMBL" id="QKZV01000003">
    <property type="protein sequence ID" value="PZX63421.1"/>
    <property type="molecule type" value="Genomic_DNA"/>
</dbReference>
<dbReference type="InterPro" id="IPR036890">
    <property type="entry name" value="HATPase_C_sf"/>
</dbReference>
<keyword evidence="1" id="KW-0472">Membrane</keyword>
<dbReference type="Gene3D" id="3.30.565.10">
    <property type="entry name" value="Histidine kinase-like ATPase, C-terminal domain"/>
    <property type="match status" value="1"/>
</dbReference>
<dbReference type="RefSeq" id="WP_111294035.1">
    <property type="nucleotide sequence ID" value="NZ_QKZV01000003.1"/>
</dbReference>
<feature type="transmembrane region" description="Helical" evidence="1">
    <location>
        <begin position="47"/>
        <end position="68"/>
    </location>
</feature>
<dbReference type="InterPro" id="IPR050640">
    <property type="entry name" value="Bact_2-comp_sensor_kinase"/>
</dbReference>
<evidence type="ECO:0000313" key="3">
    <source>
        <dbReference type="EMBL" id="PZX63421.1"/>
    </source>
</evidence>
<organism evidence="3 4">
    <name type="scientific">Hydrotalea sandarakina</name>
    <dbReference type="NCBI Taxonomy" id="1004304"/>
    <lineage>
        <taxon>Bacteria</taxon>
        <taxon>Pseudomonadati</taxon>
        <taxon>Bacteroidota</taxon>
        <taxon>Chitinophagia</taxon>
        <taxon>Chitinophagales</taxon>
        <taxon>Chitinophagaceae</taxon>
        <taxon>Hydrotalea</taxon>
    </lineage>
</organism>
<dbReference type="Pfam" id="PF06580">
    <property type="entry name" value="His_kinase"/>
    <property type="match status" value="1"/>
</dbReference>
<dbReference type="PANTHER" id="PTHR34220:SF7">
    <property type="entry name" value="SENSOR HISTIDINE KINASE YPDA"/>
    <property type="match status" value="1"/>
</dbReference>
<evidence type="ECO:0000259" key="2">
    <source>
        <dbReference type="Pfam" id="PF06580"/>
    </source>
</evidence>
<keyword evidence="4" id="KW-1185">Reference proteome</keyword>
<protein>
    <submittedName>
        <fullName evidence="3">Histidine kinase</fullName>
    </submittedName>
</protein>
<sequence length="346" mass="40740">MSKLFKNTGKFPLLRFSLVVMIVYTVYPLLFAYLGNENSLVNLFKDLAYTWGIGIFFTFFIVYLVKYSELYFHKAGPIRYWLEWLFVCIVSYYFILIIYKFRLSRPISTAELLDMVYFRLYLVENILGVSFIYLLNRAFYFYQSALEKAAFAEKLQKEYAEMRLQVLKSQINPHFLFNSLSVLSNLVHVDKDASEKFILQLSKAYRYILDQKNEEWVSLEKELAFLDTYFYLLQIRFNKKVCLNMDIQVNADEWLIPALTLQLLVENVVKHNSMSTTHPLCIDVTAMENKIIVRNSINKREHTEKSTGIGLQNIARRVAYRTSSKVEIEKNDQFFSISVPLIAKLN</sequence>
<accession>A0A2W7RSI0</accession>
<dbReference type="PANTHER" id="PTHR34220">
    <property type="entry name" value="SENSOR HISTIDINE KINASE YPDA"/>
    <property type="match status" value="1"/>
</dbReference>
<feature type="domain" description="Signal transduction histidine kinase internal region" evidence="2">
    <location>
        <begin position="162"/>
        <end position="240"/>
    </location>
</feature>
<proteinExistence type="predicted"/>
<feature type="transmembrane region" description="Helical" evidence="1">
    <location>
        <begin position="12"/>
        <end position="35"/>
    </location>
</feature>
<keyword evidence="3" id="KW-0418">Kinase</keyword>
<keyword evidence="1" id="KW-1133">Transmembrane helix</keyword>
<evidence type="ECO:0000256" key="1">
    <source>
        <dbReference type="SAM" id="Phobius"/>
    </source>
</evidence>
<reference evidence="3 4" key="1">
    <citation type="submission" date="2018-06" db="EMBL/GenBank/DDBJ databases">
        <title>Genomic Encyclopedia of Archaeal and Bacterial Type Strains, Phase II (KMG-II): from individual species to whole genera.</title>
        <authorList>
            <person name="Goeker M."/>
        </authorList>
    </citation>
    <scope>NUCLEOTIDE SEQUENCE [LARGE SCALE GENOMIC DNA]</scope>
    <source>
        <strain evidence="3 4">DSM 23241</strain>
    </source>
</reference>
<dbReference type="InterPro" id="IPR010559">
    <property type="entry name" value="Sig_transdc_His_kin_internal"/>
</dbReference>
<comment type="caution">
    <text evidence="3">The sequence shown here is derived from an EMBL/GenBank/DDBJ whole genome shotgun (WGS) entry which is preliminary data.</text>
</comment>
<dbReference type="Proteomes" id="UP000249720">
    <property type="component" value="Unassembled WGS sequence"/>
</dbReference>